<comment type="caution">
    <text evidence="9">The sequence shown here is derived from an EMBL/GenBank/DDBJ whole genome shotgun (WGS) entry which is preliminary data.</text>
</comment>
<feature type="transmembrane region" description="Helical" evidence="7">
    <location>
        <begin position="240"/>
        <end position="259"/>
    </location>
</feature>
<dbReference type="PROSITE" id="PS50928">
    <property type="entry name" value="ABC_TM1"/>
    <property type="match status" value="1"/>
</dbReference>
<evidence type="ECO:0000313" key="10">
    <source>
        <dbReference type="Proteomes" id="UP000541033"/>
    </source>
</evidence>
<evidence type="ECO:0000256" key="6">
    <source>
        <dbReference type="ARBA" id="ARBA00023136"/>
    </source>
</evidence>
<dbReference type="AlphaFoldDB" id="A0A7X5QZH4"/>
<dbReference type="EMBL" id="JAAMOX010000001">
    <property type="protein sequence ID" value="NIH52875.1"/>
    <property type="molecule type" value="Genomic_DNA"/>
</dbReference>
<dbReference type="CDD" id="cd06261">
    <property type="entry name" value="TM_PBP2"/>
    <property type="match status" value="1"/>
</dbReference>
<keyword evidence="2 7" id="KW-0813">Transport</keyword>
<dbReference type="Pfam" id="PF00528">
    <property type="entry name" value="BPD_transp_1"/>
    <property type="match status" value="1"/>
</dbReference>
<feature type="transmembrane region" description="Helical" evidence="7">
    <location>
        <begin position="140"/>
        <end position="167"/>
    </location>
</feature>
<evidence type="ECO:0000256" key="2">
    <source>
        <dbReference type="ARBA" id="ARBA00022448"/>
    </source>
</evidence>
<evidence type="ECO:0000256" key="3">
    <source>
        <dbReference type="ARBA" id="ARBA00022475"/>
    </source>
</evidence>
<evidence type="ECO:0000256" key="1">
    <source>
        <dbReference type="ARBA" id="ARBA00004651"/>
    </source>
</evidence>
<dbReference type="InterPro" id="IPR035906">
    <property type="entry name" value="MetI-like_sf"/>
</dbReference>
<dbReference type="InterPro" id="IPR000515">
    <property type="entry name" value="MetI-like"/>
</dbReference>
<accession>A0A7X5QZH4</accession>
<dbReference type="Pfam" id="PF19300">
    <property type="entry name" value="BPD_transp_1_N"/>
    <property type="match status" value="1"/>
</dbReference>
<keyword evidence="4 7" id="KW-0812">Transmembrane</keyword>
<comment type="subcellular location">
    <subcellularLocation>
        <location evidence="1 7">Cell membrane</location>
        <topology evidence="1 7">Multi-pass membrane protein</topology>
    </subcellularLocation>
</comment>
<keyword evidence="10" id="KW-1185">Reference proteome</keyword>
<protein>
    <submittedName>
        <fullName evidence="9">Peptide/nickel transport system permease protein</fullName>
    </submittedName>
</protein>
<dbReference type="GO" id="GO:0005886">
    <property type="term" value="C:plasma membrane"/>
    <property type="evidence" value="ECO:0007669"/>
    <property type="project" value="UniProtKB-SubCell"/>
</dbReference>
<keyword evidence="5 7" id="KW-1133">Transmembrane helix</keyword>
<feature type="transmembrane region" description="Helical" evidence="7">
    <location>
        <begin position="279"/>
        <end position="301"/>
    </location>
</feature>
<dbReference type="Gene3D" id="1.10.3720.10">
    <property type="entry name" value="MetI-like"/>
    <property type="match status" value="1"/>
</dbReference>
<comment type="similarity">
    <text evidence="7">Belongs to the binding-protein-dependent transport system permease family.</text>
</comment>
<sequence>MKGALRRVARRLLLRIAGLLVVIWGAVTIAFFSIKLVPGDPVDIMLGPSGQMSQEKRDQIREGLGLDLPVWDQYTAYLGRILRGDLGESYQLRKPVVEVIGSQLAATLQLTAVALAIAVLLIACGALLGRRAKWRGAITAVELIAVSAPVFWTGLLLLGFFSFLLGWFPISGSKGVSSVILPAVTIAIPISAVVGQVLRRGIESAEQEPFIETVRARGVAPTRLLTHHTLRHAANGTLTLSAYIAGSLIGGAVLVETIFGRSGLGRVTLDAILARDLPTVLGVVLVIAFVFVAINTVVDLLSEVIDPRLSRAVVGMGRASS</sequence>
<dbReference type="Proteomes" id="UP000541033">
    <property type="component" value="Unassembled WGS sequence"/>
</dbReference>
<feature type="transmembrane region" description="Helical" evidence="7">
    <location>
        <begin position="179"/>
        <end position="198"/>
    </location>
</feature>
<dbReference type="PANTHER" id="PTHR43163:SF6">
    <property type="entry name" value="DIPEPTIDE TRANSPORT SYSTEM PERMEASE PROTEIN DPPB-RELATED"/>
    <property type="match status" value="1"/>
</dbReference>
<evidence type="ECO:0000313" key="9">
    <source>
        <dbReference type="EMBL" id="NIH52875.1"/>
    </source>
</evidence>
<reference evidence="9 10" key="1">
    <citation type="submission" date="2020-02" db="EMBL/GenBank/DDBJ databases">
        <title>Sequencing the genomes of 1000 actinobacteria strains.</title>
        <authorList>
            <person name="Klenk H.-P."/>
        </authorList>
    </citation>
    <scope>NUCLEOTIDE SEQUENCE [LARGE SCALE GENOMIC DNA]</scope>
    <source>
        <strain evidence="9 10">DSM 27960</strain>
    </source>
</reference>
<feature type="transmembrane region" description="Helical" evidence="7">
    <location>
        <begin position="104"/>
        <end position="128"/>
    </location>
</feature>
<name>A0A7X5QZH4_9MICO</name>
<feature type="transmembrane region" description="Helical" evidence="7">
    <location>
        <begin position="12"/>
        <end position="34"/>
    </location>
</feature>
<dbReference type="GO" id="GO:0071916">
    <property type="term" value="F:dipeptide transmembrane transporter activity"/>
    <property type="evidence" value="ECO:0007669"/>
    <property type="project" value="TreeGrafter"/>
</dbReference>
<proteinExistence type="inferred from homology"/>
<gene>
    <name evidence="9" type="ORF">FHX76_000743</name>
</gene>
<evidence type="ECO:0000256" key="4">
    <source>
        <dbReference type="ARBA" id="ARBA00022692"/>
    </source>
</evidence>
<evidence type="ECO:0000256" key="5">
    <source>
        <dbReference type="ARBA" id="ARBA00022989"/>
    </source>
</evidence>
<feature type="domain" description="ABC transmembrane type-1" evidence="8">
    <location>
        <begin position="104"/>
        <end position="302"/>
    </location>
</feature>
<dbReference type="SUPFAM" id="SSF161098">
    <property type="entry name" value="MetI-like"/>
    <property type="match status" value="1"/>
</dbReference>
<dbReference type="InterPro" id="IPR045621">
    <property type="entry name" value="BPD_transp_1_N"/>
</dbReference>
<dbReference type="RefSeq" id="WP_341777851.1">
    <property type="nucleotide sequence ID" value="NZ_JAAMOX010000001.1"/>
</dbReference>
<evidence type="ECO:0000256" key="7">
    <source>
        <dbReference type="RuleBase" id="RU363032"/>
    </source>
</evidence>
<organism evidence="9 10">
    <name type="scientific">Lysinibacter cavernae</name>
    <dbReference type="NCBI Taxonomy" id="1640652"/>
    <lineage>
        <taxon>Bacteria</taxon>
        <taxon>Bacillati</taxon>
        <taxon>Actinomycetota</taxon>
        <taxon>Actinomycetes</taxon>
        <taxon>Micrococcales</taxon>
        <taxon>Microbacteriaceae</taxon>
        <taxon>Lysinibacter</taxon>
    </lineage>
</organism>
<keyword evidence="6 7" id="KW-0472">Membrane</keyword>
<keyword evidence="3" id="KW-1003">Cell membrane</keyword>
<evidence type="ECO:0000259" key="8">
    <source>
        <dbReference type="PROSITE" id="PS50928"/>
    </source>
</evidence>
<dbReference type="PANTHER" id="PTHR43163">
    <property type="entry name" value="DIPEPTIDE TRANSPORT SYSTEM PERMEASE PROTEIN DPPB-RELATED"/>
    <property type="match status" value="1"/>
</dbReference>